<dbReference type="EMBL" id="JAPDMQ010000119">
    <property type="protein sequence ID" value="KAK0534280.1"/>
    <property type="molecule type" value="Genomic_DNA"/>
</dbReference>
<feature type="region of interest" description="Disordered" evidence="1">
    <location>
        <begin position="1"/>
        <end position="119"/>
    </location>
</feature>
<dbReference type="AlphaFoldDB" id="A0AAN6JRY9"/>
<feature type="compositionally biased region" description="Basic and acidic residues" evidence="1">
    <location>
        <begin position="627"/>
        <end position="636"/>
    </location>
</feature>
<feature type="compositionally biased region" description="Low complexity" evidence="1">
    <location>
        <begin position="42"/>
        <end position="57"/>
    </location>
</feature>
<accession>A0AAN6JRY9</accession>
<feature type="compositionally biased region" description="Basic residues" evidence="1">
    <location>
        <begin position="336"/>
        <end position="346"/>
    </location>
</feature>
<evidence type="ECO:0000256" key="1">
    <source>
        <dbReference type="SAM" id="MobiDB-lite"/>
    </source>
</evidence>
<evidence type="ECO:0000313" key="3">
    <source>
        <dbReference type="Proteomes" id="UP001176521"/>
    </source>
</evidence>
<gene>
    <name evidence="2" type="ORF">OC842_002686</name>
</gene>
<sequence>MATARTSMMAEGFASGSGSSGSGSSGSSSRDSFSTVELLPSTTTAAATTTTTTTTTTSMLVFPPTPPPTTPGAESSAASCHHASRSGSCSYHPPAALARPSQQQQQQQQQSDTAPPSKRRRIRLAPEPALPSLLAAPIVKNPLQLPSTAARSTCSQVPVRARAYLAAEQAQLRHAYDELRTDTATLHLQRNELRYARRVLDERIAALSDRIHNSQAHEDELHPPQDGYQRKAKAATAQDIIMPHGASKRVVTSDRIAQTCFDRERAQDAAVVETASSAAALLSQFRPKTAAVFHQAAAAPDSHSDNLLLHEAINRYLYPATVDRGRSFAPPAPVPLRKRYSQTPRRKGSEPTKPTKPTKPGKPTKPSKPRISRGKKSPAAPAPAPPQHQPPLLPQVQQQTSPAFFPQQPQSLSNDLQARADFPELFSTLPISISMQQPIPVTAIHSTPEPAPAPAPSSNTLATANTATSAAPLPLPASAPPLPTTASTPPSAAAFANDIHADEPEKELWQQFIERLLTAAPPIVPGSESDPATMPFDDDDDDGGGGGGGANLLAESGCAEGLRALEADAPCAQADGSGEEDHHDDDEDDEEEEEEEGEGEDAVEDDEDKEGAEAEEEKEGVLLAGRPHGEAEEEALKAFQALGEPAQEHGHGLGGEPGLDMHDMDFETLMAHLAH</sequence>
<name>A0AAN6JRY9_9BASI</name>
<organism evidence="2 3">
    <name type="scientific">Tilletia horrida</name>
    <dbReference type="NCBI Taxonomy" id="155126"/>
    <lineage>
        <taxon>Eukaryota</taxon>
        <taxon>Fungi</taxon>
        <taxon>Dikarya</taxon>
        <taxon>Basidiomycota</taxon>
        <taxon>Ustilaginomycotina</taxon>
        <taxon>Exobasidiomycetes</taxon>
        <taxon>Tilletiales</taxon>
        <taxon>Tilletiaceae</taxon>
        <taxon>Tilletia</taxon>
    </lineage>
</organism>
<feature type="compositionally biased region" description="Pro residues" evidence="1">
    <location>
        <begin position="380"/>
        <end position="393"/>
    </location>
</feature>
<feature type="region of interest" description="Disordered" evidence="1">
    <location>
        <begin position="522"/>
        <end position="662"/>
    </location>
</feature>
<feature type="region of interest" description="Disordered" evidence="1">
    <location>
        <begin position="470"/>
        <end position="492"/>
    </location>
</feature>
<feature type="compositionally biased region" description="Pro residues" evidence="1">
    <location>
        <begin position="473"/>
        <end position="483"/>
    </location>
</feature>
<protein>
    <submittedName>
        <fullName evidence="2">Uncharacterized protein</fullName>
    </submittedName>
</protein>
<feature type="compositionally biased region" description="Basic residues" evidence="1">
    <location>
        <begin position="365"/>
        <end position="376"/>
    </location>
</feature>
<feature type="compositionally biased region" description="Low complexity" evidence="1">
    <location>
        <begin position="71"/>
        <end position="90"/>
    </location>
</feature>
<evidence type="ECO:0000313" key="2">
    <source>
        <dbReference type="EMBL" id="KAK0534280.1"/>
    </source>
</evidence>
<feature type="compositionally biased region" description="Acidic residues" evidence="1">
    <location>
        <begin position="582"/>
        <end position="618"/>
    </location>
</feature>
<feature type="region of interest" description="Disordered" evidence="1">
    <location>
        <begin position="323"/>
        <end position="411"/>
    </location>
</feature>
<dbReference type="Proteomes" id="UP001176521">
    <property type="component" value="Unassembled WGS sequence"/>
</dbReference>
<keyword evidence="3" id="KW-1185">Reference proteome</keyword>
<proteinExistence type="predicted"/>
<comment type="caution">
    <text evidence="2">The sequence shown here is derived from an EMBL/GenBank/DDBJ whole genome shotgun (WGS) entry which is preliminary data.</text>
</comment>
<reference evidence="2" key="1">
    <citation type="journal article" date="2023" name="PhytoFront">
        <title>Draft Genome Resources of Seven Strains of Tilletia horrida, Causal Agent of Kernel Smut of Rice.</title>
        <authorList>
            <person name="Khanal S."/>
            <person name="Antony Babu S."/>
            <person name="Zhou X.G."/>
        </authorList>
    </citation>
    <scope>NUCLEOTIDE SEQUENCE</scope>
    <source>
        <strain evidence="2">TX3</strain>
    </source>
</reference>